<evidence type="ECO:0000313" key="4">
    <source>
        <dbReference type="Proteomes" id="UP000006643"/>
    </source>
</evidence>
<protein>
    <submittedName>
        <fullName evidence="3">Secreted RxLR effector peptide protein, putative</fullName>
    </submittedName>
</protein>
<feature type="chain" id="PRO_5003012761" evidence="2">
    <location>
        <begin position="17"/>
        <end position="186"/>
    </location>
</feature>
<gene>
    <name evidence="3" type="ORF">PITG_13047</name>
</gene>
<dbReference type="GeneID" id="9474547"/>
<dbReference type="AlphaFoldDB" id="D0NK62"/>
<keyword evidence="4" id="KW-1185">Reference proteome</keyword>
<dbReference type="KEGG" id="pif:PITG_13047"/>
<sequence>MRPSFVLALLVAFVVACVSVTARANAAVQPKLTIEIASSMSTRRYLKGRQGGTVNDDEERLFTGAIQKMPGFNKIKAAFQNNPSFAKNLEKFRMKRQRLDEFFKENPVIKKEIIVASVLLTLIFSVPIVVNAFFRRRKDAEMFQNINVVIESEEITRALNIISKSNLSNTTSKVNMRIQHGRLSWF</sequence>
<dbReference type="EMBL" id="DS028142">
    <property type="protein sequence ID" value="EEY59899.1"/>
    <property type="molecule type" value="Genomic_DNA"/>
</dbReference>
<proteinExistence type="predicted"/>
<feature type="transmembrane region" description="Helical" evidence="1">
    <location>
        <begin position="113"/>
        <end position="134"/>
    </location>
</feature>
<dbReference type="RefSeq" id="XP_002900584.1">
    <property type="nucleotide sequence ID" value="XM_002900538.2"/>
</dbReference>
<reference evidence="4" key="1">
    <citation type="journal article" date="2009" name="Nature">
        <title>Genome sequence and analysis of the Irish potato famine pathogen Phytophthora infestans.</title>
        <authorList>
            <consortium name="The Broad Institute Genome Sequencing Platform"/>
            <person name="Haas B.J."/>
            <person name="Kamoun S."/>
            <person name="Zody M.C."/>
            <person name="Jiang R.H."/>
            <person name="Handsaker R.E."/>
            <person name="Cano L.M."/>
            <person name="Grabherr M."/>
            <person name="Kodira C.D."/>
            <person name="Raffaele S."/>
            <person name="Torto-Alalibo T."/>
            <person name="Bozkurt T.O."/>
            <person name="Ah-Fong A.M."/>
            <person name="Alvarado L."/>
            <person name="Anderson V.L."/>
            <person name="Armstrong M.R."/>
            <person name="Avrova A."/>
            <person name="Baxter L."/>
            <person name="Beynon J."/>
            <person name="Boevink P.C."/>
            <person name="Bollmann S.R."/>
            <person name="Bos J.I."/>
            <person name="Bulone V."/>
            <person name="Cai G."/>
            <person name="Cakir C."/>
            <person name="Carrington J.C."/>
            <person name="Chawner M."/>
            <person name="Conti L."/>
            <person name="Costanzo S."/>
            <person name="Ewan R."/>
            <person name="Fahlgren N."/>
            <person name="Fischbach M.A."/>
            <person name="Fugelstad J."/>
            <person name="Gilroy E.M."/>
            <person name="Gnerre S."/>
            <person name="Green P.J."/>
            <person name="Grenville-Briggs L.J."/>
            <person name="Griffith J."/>
            <person name="Grunwald N.J."/>
            <person name="Horn K."/>
            <person name="Horner N.R."/>
            <person name="Hu C.H."/>
            <person name="Huitema E."/>
            <person name="Jeong D.H."/>
            <person name="Jones A.M."/>
            <person name="Jones J.D."/>
            <person name="Jones R.W."/>
            <person name="Karlsson E.K."/>
            <person name="Kunjeti S.G."/>
            <person name="Lamour K."/>
            <person name="Liu Z."/>
            <person name="Ma L."/>
            <person name="Maclean D."/>
            <person name="Chibucos M.C."/>
            <person name="McDonald H."/>
            <person name="McWalters J."/>
            <person name="Meijer H.J."/>
            <person name="Morgan W."/>
            <person name="Morris P.F."/>
            <person name="Munro C.A."/>
            <person name="O'Neill K."/>
            <person name="Ospina-Giraldo M."/>
            <person name="Pinzon A."/>
            <person name="Pritchard L."/>
            <person name="Ramsahoye B."/>
            <person name="Ren Q."/>
            <person name="Restrepo S."/>
            <person name="Roy S."/>
            <person name="Sadanandom A."/>
            <person name="Savidor A."/>
            <person name="Schornack S."/>
            <person name="Schwartz D.C."/>
            <person name="Schumann U.D."/>
            <person name="Schwessinger B."/>
            <person name="Seyer L."/>
            <person name="Sharpe T."/>
            <person name="Silvar C."/>
            <person name="Song J."/>
            <person name="Studholme D.J."/>
            <person name="Sykes S."/>
            <person name="Thines M."/>
            <person name="van de Vondervoort P.J."/>
            <person name="Phuntumart V."/>
            <person name="Wawra S."/>
            <person name="Weide R."/>
            <person name="Win J."/>
            <person name="Young C."/>
            <person name="Zhou S."/>
            <person name="Fry W."/>
            <person name="Meyers B.C."/>
            <person name="van West P."/>
            <person name="Ristaino J."/>
            <person name="Govers F."/>
            <person name="Birch P.R."/>
            <person name="Whisson S.C."/>
            <person name="Judelson H.S."/>
            <person name="Nusbaum C."/>
        </authorList>
    </citation>
    <scope>NUCLEOTIDE SEQUENCE [LARGE SCALE GENOMIC DNA]</scope>
    <source>
        <strain evidence="4">T30-4</strain>
    </source>
</reference>
<keyword evidence="1" id="KW-0472">Membrane</keyword>
<dbReference type="Proteomes" id="UP000006643">
    <property type="component" value="Unassembled WGS sequence"/>
</dbReference>
<dbReference type="InParanoid" id="D0NK62"/>
<evidence type="ECO:0000256" key="1">
    <source>
        <dbReference type="SAM" id="Phobius"/>
    </source>
</evidence>
<dbReference type="eggNOG" id="ENOG502SXWR">
    <property type="taxonomic scope" value="Eukaryota"/>
</dbReference>
<accession>D0NK62</accession>
<feature type="non-terminal residue" evidence="3">
    <location>
        <position position="186"/>
    </location>
</feature>
<feature type="signal peptide" evidence="2">
    <location>
        <begin position="1"/>
        <end position="16"/>
    </location>
</feature>
<evidence type="ECO:0000313" key="3">
    <source>
        <dbReference type="EMBL" id="EEY59899.1"/>
    </source>
</evidence>
<evidence type="ECO:0000256" key="2">
    <source>
        <dbReference type="SAM" id="SignalP"/>
    </source>
</evidence>
<name>D0NK62_PHYIT</name>
<dbReference type="PROSITE" id="PS51257">
    <property type="entry name" value="PROKAR_LIPOPROTEIN"/>
    <property type="match status" value="1"/>
</dbReference>
<keyword evidence="1" id="KW-0812">Transmembrane</keyword>
<dbReference type="OrthoDB" id="109248at2759"/>
<keyword evidence="2" id="KW-0732">Signal</keyword>
<dbReference type="VEuPathDB" id="FungiDB:PITG_13047"/>
<keyword evidence="1" id="KW-1133">Transmembrane helix</keyword>
<dbReference type="HOGENOM" id="CLU_125239_0_0_1"/>
<organism evidence="3 4">
    <name type="scientific">Phytophthora infestans (strain T30-4)</name>
    <name type="common">Potato late blight agent</name>
    <dbReference type="NCBI Taxonomy" id="403677"/>
    <lineage>
        <taxon>Eukaryota</taxon>
        <taxon>Sar</taxon>
        <taxon>Stramenopiles</taxon>
        <taxon>Oomycota</taxon>
        <taxon>Peronosporomycetes</taxon>
        <taxon>Peronosporales</taxon>
        <taxon>Peronosporaceae</taxon>
        <taxon>Phytophthora</taxon>
    </lineage>
</organism>